<dbReference type="Proteomes" id="UP000262056">
    <property type="component" value="Unassembled WGS sequence"/>
</dbReference>
<protein>
    <submittedName>
        <fullName evidence="3">Uncharacterized protein</fullName>
    </submittedName>
</protein>
<dbReference type="EMBL" id="DQFB01000005">
    <property type="protein sequence ID" value="HCQ40846.1"/>
    <property type="molecule type" value="Genomic_DNA"/>
</dbReference>
<gene>
    <name evidence="3" type="ORF">DIU24_04060</name>
</gene>
<comment type="caution">
    <text evidence="3">The sequence shown here is derived from an EMBL/GenBank/DDBJ whole genome shotgun (WGS) entry which is preliminary data.</text>
</comment>
<organism evidence="3 4">
    <name type="scientific">candidate division WWE3 bacterium</name>
    <dbReference type="NCBI Taxonomy" id="2053526"/>
    <lineage>
        <taxon>Bacteria</taxon>
        <taxon>Katanobacteria</taxon>
    </lineage>
</organism>
<sequence>MKEFIVRNKQIFITGAVIAGIFLLIILTSSARKVKGPILAPSESSTGKEVLTNPGVNTGSNYTPKGLWNAPSLSDEPVDKNTPETPEEEPVEKPKEILKITFDDLGFSPSSTNGLKYQTVRWTNRTDKSIYLQQMKDFFEEFRKPVEIASGGTLEFELNRTGMWGYKETDSGKMGSIFILLEKPEN</sequence>
<evidence type="ECO:0000256" key="2">
    <source>
        <dbReference type="SAM" id="Phobius"/>
    </source>
</evidence>
<evidence type="ECO:0000313" key="3">
    <source>
        <dbReference type="EMBL" id="HCQ40846.1"/>
    </source>
</evidence>
<proteinExistence type="predicted"/>
<evidence type="ECO:0000256" key="1">
    <source>
        <dbReference type="SAM" id="MobiDB-lite"/>
    </source>
</evidence>
<evidence type="ECO:0000313" key="4">
    <source>
        <dbReference type="Proteomes" id="UP000262056"/>
    </source>
</evidence>
<keyword evidence="2" id="KW-0472">Membrane</keyword>
<keyword evidence="2" id="KW-1133">Transmembrane helix</keyword>
<keyword evidence="2" id="KW-0812">Transmembrane</keyword>
<name>A0A656PQZ0_UNCKA</name>
<feature type="compositionally biased region" description="Polar residues" evidence="1">
    <location>
        <begin position="54"/>
        <end position="63"/>
    </location>
</feature>
<feature type="transmembrane region" description="Helical" evidence="2">
    <location>
        <begin position="12"/>
        <end position="31"/>
    </location>
</feature>
<feature type="region of interest" description="Disordered" evidence="1">
    <location>
        <begin position="38"/>
        <end position="92"/>
    </location>
</feature>
<reference evidence="3 4" key="1">
    <citation type="journal article" date="2018" name="Nat. Biotechnol.">
        <title>A standardized bacterial taxonomy based on genome phylogeny substantially revises the tree of life.</title>
        <authorList>
            <person name="Parks D.H."/>
            <person name="Chuvochina M."/>
            <person name="Waite D.W."/>
            <person name="Rinke C."/>
            <person name="Skarshewski A."/>
            <person name="Chaumeil P.A."/>
            <person name="Hugenholtz P."/>
        </authorList>
    </citation>
    <scope>NUCLEOTIDE SEQUENCE [LARGE SCALE GENOMIC DNA]</scope>
    <source>
        <strain evidence="3">UBA12021</strain>
    </source>
</reference>
<dbReference type="AlphaFoldDB" id="A0A656PQZ0"/>
<accession>A0A656PQZ0</accession>